<dbReference type="STRING" id="1090615.SAMN04515671_1841"/>
<sequence length="213" mass="22790">MSNAERPDDPGSGEESRWRPRSGRSRVHRPAAGMLLVASSALHDPHFRRTVVYLVAHGEEGSAGLVLNRRTETAVHSVLPDWSTHVARPQAVYAGGPVQPSGAMCLGVSRGGYYPGDGAGLVRVAGRVVLVDLDSEPAIAAATLSGVRIFAGHAGWGEGQLAGEIAEGAWYVVPGRDEDVLSGPMVDLYFRALKRQGFPLAWQAYRPSELERN</sequence>
<protein>
    <recommendedName>
        <fullName evidence="2">UPF0301 protein SAMN04515671_1841</fullName>
    </recommendedName>
</protein>
<dbReference type="PANTHER" id="PTHR30327">
    <property type="entry name" value="UNCHARACTERIZED PROTEIN YQGE"/>
    <property type="match status" value="1"/>
</dbReference>
<dbReference type="Proteomes" id="UP000198741">
    <property type="component" value="Chromosome I"/>
</dbReference>
<dbReference type="OrthoDB" id="9807486at2"/>
<dbReference type="SUPFAM" id="SSF143456">
    <property type="entry name" value="VC0467-like"/>
    <property type="match status" value="1"/>
</dbReference>
<dbReference type="InterPro" id="IPR003774">
    <property type="entry name" value="AlgH-like"/>
</dbReference>
<reference evidence="4 5" key="1">
    <citation type="submission" date="2016-10" db="EMBL/GenBank/DDBJ databases">
        <authorList>
            <person name="de Groot N.N."/>
        </authorList>
    </citation>
    <scope>NUCLEOTIDE SEQUENCE [LARGE SCALE GENOMIC DNA]</scope>
    <source>
        <strain evidence="5">P4-7,KCTC 19426,CECT 7604</strain>
    </source>
</reference>
<feature type="compositionally biased region" description="Basic and acidic residues" evidence="3">
    <location>
        <begin position="1"/>
        <end position="18"/>
    </location>
</feature>
<name>A0A1H0LXT6_9ACTN</name>
<gene>
    <name evidence="4" type="ORF">SAMN04515671_1841</name>
</gene>
<evidence type="ECO:0000256" key="2">
    <source>
        <dbReference type="HAMAP-Rule" id="MF_00758"/>
    </source>
</evidence>
<accession>A0A1H0LXT6</accession>
<dbReference type="Pfam" id="PF02622">
    <property type="entry name" value="DUF179"/>
    <property type="match status" value="1"/>
</dbReference>
<feature type="region of interest" description="Disordered" evidence="3">
    <location>
        <begin position="1"/>
        <end position="26"/>
    </location>
</feature>
<evidence type="ECO:0000256" key="3">
    <source>
        <dbReference type="SAM" id="MobiDB-lite"/>
    </source>
</evidence>
<comment type="similarity">
    <text evidence="1 2">Belongs to the UPF0301 (AlgH) family.</text>
</comment>
<dbReference type="Gene3D" id="3.40.1740.10">
    <property type="entry name" value="VC0467-like"/>
    <property type="match status" value="1"/>
</dbReference>
<dbReference type="EMBL" id="LT629710">
    <property type="protein sequence ID" value="SDO72750.1"/>
    <property type="molecule type" value="Genomic_DNA"/>
</dbReference>
<dbReference type="GO" id="GO:0005829">
    <property type="term" value="C:cytosol"/>
    <property type="evidence" value="ECO:0007669"/>
    <property type="project" value="TreeGrafter"/>
</dbReference>
<dbReference type="HAMAP" id="MF_00758">
    <property type="entry name" value="UPF0301"/>
    <property type="match status" value="1"/>
</dbReference>
<organism evidence="4 5">
    <name type="scientific">Nakamurella panacisegetis</name>
    <dbReference type="NCBI Taxonomy" id="1090615"/>
    <lineage>
        <taxon>Bacteria</taxon>
        <taxon>Bacillati</taxon>
        <taxon>Actinomycetota</taxon>
        <taxon>Actinomycetes</taxon>
        <taxon>Nakamurellales</taxon>
        <taxon>Nakamurellaceae</taxon>
        <taxon>Nakamurella</taxon>
    </lineage>
</organism>
<evidence type="ECO:0000313" key="4">
    <source>
        <dbReference type="EMBL" id="SDO72750.1"/>
    </source>
</evidence>
<dbReference type="PANTHER" id="PTHR30327:SF1">
    <property type="entry name" value="UPF0301 PROTEIN YQGE"/>
    <property type="match status" value="1"/>
</dbReference>
<evidence type="ECO:0000313" key="5">
    <source>
        <dbReference type="Proteomes" id="UP000198741"/>
    </source>
</evidence>
<dbReference type="AlphaFoldDB" id="A0A1H0LXT6"/>
<evidence type="ECO:0000256" key="1">
    <source>
        <dbReference type="ARBA" id="ARBA00009600"/>
    </source>
</evidence>
<proteinExistence type="inferred from homology"/>
<keyword evidence="5" id="KW-1185">Reference proteome</keyword>